<evidence type="ECO:0000313" key="2">
    <source>
        <dbReference type="Proteomes" id="UP000234681"/>
    </source>
</evidence>
<dbReference type="AlphaFoldDB" id="A6HC01"/>
<proteinExistence type="predicted"/>
<dbReference type="EMBL" id="CH473947">
    <property type="protein sequence ID" value="EDM03556.1"/>
    <property type="molecule type" value="Genomic_DNA"/>
</dbReference>
<reference evidence="2" key="1">
    <citation type="submission" date="2005-09" db="EMBL/GenBank/DDBJ databases">
        <authorList>
            <person name="Mural R.J."/>
            <person name="Li P.W."/>
            <person name="Adams M.D."/>
            <person name="Amanatides P.G."/>
            <person name="Baden-Tillson H."/>
            <person name="Barnstead M."/>
            <person name="Chin S.H."/>
            <person name="Dew I."/>
            <person name="Evans C.A."/>
            <person name="Ferriera S."/>
            <person name="Flanigan M."/>
            <person name="Fosler C."/>
            <person name="Glodek A."/>
            <person name="Gu Z."/>
            <person name="Holt R.A."/>
            <person name="Jennings D."/>
            <person name="Kraft C.L."/>
            <person name="Lu F."/>
            <person name="Nguyen T."/>
            <person name="Nusskern D.R."/>
            <person name="Pfannkoch C.M."/>
            <person name="Sitter C."/>
            <person name="Sutton G.G."/>
            <person name="Venter J.C."/>
            <person name="Wang Z."/>
            <person name="Woodage T."/>
            <person name="Zheng X.H."/>
            <person name="Zhong F."/>
        </authorList>
    </citation>
    <scope>NUCLEOTIDE SEQUENCE [LARGE SCALE GENOMIC DNA]</scope>
    <source>
        <strain>BN</strain>
        <strain evidence="2">Sprague-Dawley</strain>
    </source>
</reference>
<dbReference type="Proteomes" id="UP000234681">
    <property type="component" value="Chromosome 6"/>
</dbReference>
<accession>A6HC01</accession>
<protein>
    <submittedName>
        <fullName evidence="1">RCG61460</fullName>
    </submittedName>
</protein>
<sequence length="40" mass="4760">MHLCCEVNQKPQLFQGRDWVSGGNLFCRCSQWCQWWPACL</sequence>
<name>A6HC01_RAT</name>
<evidence type="ECO:0000313" key="1">
    <source>
        <dbReference type="EMBL" id="EDM03556.1"/>
    </source>
</evidence>
<organism evidence="1 2">
    <name type="scientific">Rattus norvegicus</name>
    <name type="common">Rat</name>
    <dbReference type="NCBI Taxonomy" id="10116"/>
    <lineage>
        <taxon>Eukaryota</taxon>
        <taxon>Metazoa</taxon>
        <taxon>Chordata</taxon>
        <taxon>Craniata</taxon>
        <taxon>Vertebrata</taxon>
        <taxon>Euteleostomi</taxon>
        <taxon>Mammalia</taxon>
        <taxon>Eutheria</taxon>
        <taxon>Euarchontoglires</taxon>
        <taxon>Glires</taxon>
        <taxon>Rodentia</taxon>
        <taxon>Myomorpha</taxon>
        <taxon>Muroidea</taxon>
        <taxon>Muridae</taxon>
        <taxon>Murinae</taxon>
        <taxon>Rattus</taxon>
    </lineage>
</organism>
<gene>
    <name evidence="1" type="ORF">rCG_61460</name>
</gene>